<dbReference type="Proteomes" id="UP000774326">
    <property type="component" value="Unassembled WGS sequence"/>
</dbReference>
<accession>A0A9P8PZF1</accession>
<feature type="compositionally biased region" description="Low complexity" evidence="4">
    <location>
        <begin position="83"/>
        <end position="92"/>
    </location>
</feature>
<evidence type="ECO:0000256" key="3">
    <source>
        <dbReference type="ARBA" id="ARBA00023242"/>
    </source>
</evidence>
<feature type="compositionally biased region" description="Polar residues" evidence="4">
    <location>
        <begin position="220"/>
        <end position="244"/>
    </location>
</feature>
<comment type="caution">
    <text evidence="6">The sequence shown here is derived from an EMBL/GenBank/DDBJ whole genome shotgun (WGS) entry which is preliminary data.</text>
</comment>
<evidence type="ECO:0000313" key="6">
    <source>
        <dbReference type="EMBL" id="KAH3681161.1"/>
    </source>
</evidence>
<feature type="compositionally biased region" description="Polar residues" evidence="4">
    <location>
        <begin position="100"/>
        <end position="114"/>
    </location>
</feature>
<dbReference type="GO" id="GO:0005634">
    <property type="term" value="C:nucleus"/>
    <property type="evidence" value="ECO:0007669"/>
    <property type="project" value="UniProtKB-SubCell"/>
</dbReference>
<dbReference type="EMBL" id="JAEUBG010004553">
    <property type="protein sequence ID" value="KAH3681161.1"/>
    <property type="molecule type" value="Genomic_DNA"/>
</dbReference>
<proteinExistence type="predicted"/>
<keyword evidence="2" id="KW-0156">Chromatin regulator</keyword>
<keyword evidence="7" id="KW-1185">Reference proteome</keyword>
<feature type="compositionally biased region" description="Low complexity" evidence="4">
    <location>
        <begin position="23"/>
        <end position="32"/>
    </location>
</feature>
<evidence type="ECO:0000256" key="2">
    <source>
        <dbReference type="ARBA" id="ARBA00022853"/>
    </source>
</evidence>
<evidence type="ECO:0000313" key="7">
    <source>
        <dbReference type="Proteomes" id="UP000774326"/>
    </source>
</evidence>
<feature type="compositionally biased region" description="Basic and acidic residues" evidence="4">
    <location>
        <begin position="245"/>
        <end position="263"/>
    </location>
</feature>
<feature type="compositionally biased region" description="Basic and acidic residues" evidence="4">
    <location>
        <begin position="135"/>
        <end position="144"/>
    </location>
</feature>
<reference evidence="6" key="1">
    <citation type="journal article" date="2021" name="Open Biol.">
        <title>Shared evolutionary footprints suggest mitochondrial oxidative damage underlies multiple complex I losses in fungi.</title>
        <authorList>
            <person name="Schikora-Tamarit M.A."/>
            <person name="Marcet-Houben M."/>
            <person name="Nosek J."/>
            <person name="Gabaldon T."/>
        </authorList>
    </citation>
    <scope>NUCLEOTIDE SEQUENCE</scope>
    <source>
        <strain evidence="6">CBS2887</strain>
    </source>
</reference>
<feature type="compositionally biased region" description="Polar residues" evidence="4">
    <location>
        <begin position="55"/>
        <end position="81"/>
    </location>
</feature>
<feature type="compositionally biased region" description="Basic and acidic residues" evidence="4">
    <location>
        <begin position="116"/>
        <end position="125"/>
    </location>
</feature>
<reference evidence="6" key="2">
    <citation type="submission" date="2021-01" db="EMBL/GenBank/DDBJ databases">
        <authorList>
            <person name="Schikora-Tamarit M.A."/>
        </authorList>
    </citation>
    <scope>NUCLEOTIDE SEQUENCE</scope>
    <source>
        <strain evidence="6">CBS2887</strain>
    </source>
</reference>
<dbReference type="InterPro" id="IPR021581">
    <property type="entry name" value="Tscrpt_reg_Lge1"/>
</dbReference>
<feature type="compositionally biased region" description="Low complexity" evidence="4">
    <location>
        <begin position="1"/>
        <end position="15"/>
    </location>
</feature>
<comment type="subcellular location">
    <subcellularLocation>
        <location evidence="1">Nucleus</location>
    </subcellularLocation>
</comment>
<feature type="domain" description="Transcription regulator LGE1 helical region" evidence="5">
    <location>
        <begin position="335"/>
        <end position="403"/>
    </location>
</feature>
<organism evidence="6 7">
    <name type="scientific">Wickerhamomyces pijperi</name>
    <name type="common">Yeast</name>
    <name type="synonym">Pichia pijperi</name>
    <dbReference type="NCBI Taxonomy" id="599730"/>
    <lineage>
        <taxon>Eukaryota</taxon>
        <taxon>Fungi</taxon>
        <taxon>Dikarya</taxon>
        <taxon>Ascomycota</taxon>
        <taxon>Saccharomycotina</taxon>
        <taxon>Saccharomycetes</taxon>
        <taxon>Phaffomycetales</taxon>
        <taxon>Wickerhamomycetaceae</taxon>
        <taxon>Wickerhamomyces</taxon>
    </lineage>
</organism>
<evidence type="ECO:0000259" key="5">
    <source>
        <dbReference type="Pfam" id="PF11488"/>
    </source>
</evidence>
<feature type="compositionally biased region" description="Polar residues" evidence="4">
    <location>
        <begin position="294"/>
        <end position="308"/>
    </location>
</feature>
<dbReference type="Pfam" id="PF11488">
    <property type="entry name" value="Lge1"/>
    <property type="match status" value="1"/>
</dbReference>
<feature type="compositionally biased region" description="Low complexity" evidence="4">
    <location>
        <begin position="264"/>
        <end position="279"/>
    </location>
</feature>
<name>A0A9P8PZF1_WICPI</name>
<sequence length="405" mass="44850">MSGHYPGGYNSYGYSYREHERSSYPSRGGSSVRGRRGGYGSSYSKGSSYTPGQLPRSSSSVYRPGQSEASTYIPSNQQKKPTSSESESVSGSDVKDQAGAETQQTNLESSSSNGVDKIDGADKHLANSASPSAEKTGEKIETDPKQFNTNRNYQSYQTYQSNRPHTYRGGYRNVNSSYHPYNSGYKSHYNKFNGSQDSYGNSSYRNSYDQNYADGAHWRTQNGEANNKNDGSSQKSTLDNNRTTEANKSRNSEDHDLDRKPDHISNISSSSIEGSSVISAGDRPLNSRVHTPEFTPSSAGGNSRFASTVKSVTPSPLVDILSLNSFRHVKEITASGSTTAAELSKLKESLNEYHDKSTNFQKFKLEWEKDHILSDFHIERLKAQVRRDEINVKCTEEKLDSITLI</sequence>
<protein>
    <recommendedName>
        <fullName evidence="5">Transcription regulator LGE1 helical region domain-containing protein</fullName>
    </recommendedName>
</protein>
<feature type="region of interest" description="Disordered" evidence="4">
    <location>
        <begin position="220"/>
        <end position="308"/>
    </location>
</feature>
<feature type="region of interest" description="Disordered" evidence="4">
    <location>
        <begin position="1"/>
        <end position="179"/>
    </location>
</feature>
<dbReference type="OrthoDB" id="10684334at2759"/>
<gene>
    <name evidence="6" type="ORF">WICPIJ_007856</name>
</gene>
<dbReference type="GO" id="GO:0006325">
    <property type="term" value="P:chromatin organization"/>
    <property type="evidence" value="ECO:0007669"/>
    <property type="project" value="UniProtKB-KW"/>
</dbReference>
<evidence type="ECO:0000256" key="1">
    <source>
        <dbReference type="ARBA" id="ARBA00004123"/>
    </source>
</evidence>
<dbReference type="AlphaFoldDB" id="A0A9P8PZF1"/>
<keyword evidence="3" id="KW-0539">Nucleus</keyword>
<feature type="compositionally biased region" description="Polar residues" evidence="4">
    <location>
        <begin position="145"/>
        <end position="164"/>
    </location>
</feature>
<evidence type="ECO:0000256" key="4">
    <source>
        <dbReference type="SAM" id="MobiDB-lite"/>
    </source>
</evidence>